<evidence type="ECO:0000256" key="1">
    <source>
        <dbReference type="SAM" id="MobiDB-lite"/>
    </source>
</evidence>
<comment type="caution">
    <text evidence="2">The sequence shown here is derived from an EMBL/GenBank/DDBJ whole genome shotgun (WGS) entry which is preliminary data.</text>
</comment>
<keyword evidence="3" id="KW-1185">Reference proteome</keyword>
<name>A0ABN7PA58_TIMPD</name>
<organism evidence="2 3">
    <name type="scientific">Timema podura</name>
    <name type="common">Walking stick</name>
    <dbReference type="NCBI Taxonomy" id="61482"/>
    <lineage>
        <taxon>Eukaryota</taxon>
        <taxon>Metazoa</taxon>
        <taxon>Ecdysozoa</taxon>
        <taxon>Arthropoda</taxon>
        <taxon>Hexapoda</taxon>
        <taxon>Insecta</taxon>
        <taxon>Pterygota</taxon>
        <taxon>Neoptera</taxon>
        <taxon>Polyneoptera</taxon>
        <taxon>Phasmatodea</taxon>
        <taxon>Timematodea</taxon>
        <taxon>Timematoidea</taxon>
        <taxon>Timematidae</taxon>
        <taxon>Timema</taxon>
    </lineage>
</organism>
<feature type="region of interest" description="Disordered" evidence="1">
    <location>
        <begin position="66"/>
        <end position="101"/>
    </location>
</feature>
<feature type="compositionally biased region" description="Polar residues" evidence="1">
    <location>
        <begin position="85"/>
        <end position="97"/>
    </location>
</feature>
<gene>
    <name evidence="2" type="ORF">TPAB3V08_LOCUS9296</name>
</gene>
<sequence>VTVYDSVRVTKHDFELLYDAVKEHHLSEGVPFTADVAHPDLVPTLRPYQIQAVKWMLMKERRLETEKQEEVNPNLRGGRVENHLGKTTPSSPDQDSNLDLPDLGGLAQHDWRVSQLRHRDKLHCLFTEVKSSRWENSVLQ</sequence>
<dbReference type="Proteomes" id="UP001153148">
    <property type="component" value="Unassembled WGS sequence"/>
</dbReference>
<feature type="non-terminal residue" evidence="2">
    <location>
        <position position="1"/>
    </location>
</feature>
<protein>
    <submittedName>
        <fullName evidence="2">Uncharacterized protein</fullName>
    </submittedName>
</protein>
<accession>A0ABN7PA58</accession>
<evidence type="ECO:0000313" key="2">
    <source>
        <dbReference type="EMBL" id="CAG2062345.1"/>
    </source>
</evidence>
<proteinExistence type="predicted"/>
<reference evidence="2" key="1">
    <citation type="submission" date="2021-03" db="EMBL/GenBank/DDBJ databases">
        <authorList>
            <person name="Tran Van P."/>
        </authorList>
    </citation>
    <scope>NUCLEOTIDE SEQUENCE</scope>
</reference>
<dbReference type="EMBL" id="CAJPIN010019795">
    <property type="protein sequence ID" value="CAG2062345.1"/>
    <property type="molecule type" value="Genomic_DNA"/>
</dbReference>
<evidence type="ECO:0000313" key="3">
    <source>
        <dbReference type="Proteomes" id="UP001153148"/>
    </source>
</evidence>